<reference evidence="4" key="1">
    <citation type="journal article" date="2014" name="Genome Announc.">
        <title>Genome sequence and annotation of Acremonium chrysogenum, producer of the beta-lactam antibiotic cephalosporin C.</title>
        <authorList>
            <person name="Terfehr D."/>
            <person name="Dahlmann T.A."/>
            <person name="Specht T."/>
            <person name="Zadra I."/>
            <person name="Kuernsteiner H."/>
            <person name="Kueck U."/>
        </authorList>
    </citation>
    <scope>NUCLEOTIDE SEQUENCE [LARGE SCALE GENOMIC DNA]</scope>
    <source>
        <strain evidence="4">ATCC 11550 / CBS 779.69 / DSM 880 / IAM 14645 / JCM 23072 / IMI 49137</strain>
    </source>
</reference>
<gene>
    <name evidence="3" type="ORF">ACRE_033440</name>
</gene>
<evidence type="ECO:0000313" key="4">
    <source>
        <dbReference type="Proteomes" id="UP000029964"/>
    </source>
</evidence>
<name>A0A086T900_HAPC1</name>
<accession>A0A086T900</accession>
<dbReference type="InterPro" id="IPR036420">
    <property type="entry name" value="BRCT_dom_sf"/>
</dbReference>
<dbReference type="Pfam" id="PF12738">
    <property type="entry name" value="PTCB-BRCT"/>
    <property type="match status" value="1"/>
</dbReference>
<dbReference type="Gene3D" id="3.40.50.10190">
    <property type="entry name" value="BRCT domain"/>
    <property type="match status" value="1"/>
</dbReference>
<protein>
    <recommendedName>
        <fullName evidence="2">BRCT domain-containing protein</fullName>
    </recommendedName>
</protein>
<dbReference type="EMBL" id="JPKY01000026">
    <property type="protein sequence ID" value="KFH45832.1"/>
    <property type="molecule type" value="Genomic_DNA"/>
</dbReference>
<dbReference type="SUPFAM" id="SSF52113">
    <property type="entry name" value="BRCT domain"/>
    <property type="match status" value="1"/>
</dbReference>
<dbReference type="Proteomes" id="UP000029964">
    <property type="component" value="Unassembled WGS sequence"/>
</dbReference>
<evidence type="ECO:0000256" key="1">
    <source>
        <dbReference type="SAM" id="MobiDB-lite"/>
    </source>
</evidence>
<feature type="domain" description="BRCT" evidence="2">
    <location>
        <begin position="163"/>
        <end position="221"/>
    </location>
</feature>
<keyword evidence="4" id="KW-1185">Reference proteome</keyword>
<dbReference type="OrthoDB" id="427711at2759"/>
<organism evidence="3 4">
    <name type="scientific">Hapsidospora chrysogenum (strain ATCC 11550 / CBS 779.69 / DSM 880 / IAM 14645 / JCM 23072 / IMI 49137)</name>
    <name type="common">Acremonium chrysogenum</name>
    <dbReference type="NCBI Taxonomy" id="857340"/>
    <lineage>
        <taxon>Eukaryota</taxon>
        <taxon>Fungi</taxon>
        <taxon>Dikarya</taxon>
        <taxon>Ascomycota</taxon>
        <taxon>Pezizomycotina</taxon>
        <taxon>Sordariomycetes</taxon>
        <taxon>Hypocreomycetidae</taxon>
        <taxon>Hypocreales</taxon>
        <taxon>Bionectriaceae</taxon>
        <taxon>Hapsidospora</taxon>
    </lineage>
</organism>
<dbReference type="PROSITE" id="PS50172">
    <property type="entry name" value="BRCT"/>
    <property type="match status" value="1"/>
</dbReference>
<sequence>MGAPPTRPALPAVAKPRFGTVFDPWNSSSSGHQRPEPHAGSAGTGWRESRNRKINSQFRGGASGGQRMSDTWGAGAEGWDAEIGAVVPGEVRRRYQGGRSVLDMLVRPGVMRESLPPPSGMTGSGAGEGENPPPPPPSSVDNEEALMAERRREDEEREAARTNGRGIFDGVVVYVNGSTYPLVSDHKLKHILSENGAQMSLHLGRRKVTHVILGRPAGSGRGAAVEVEGGRGGGAGGGLAGGKLDKEIRRIGGCGIKYVGAECRVLESLSAGKRLPEARFANMSVAPKGQGSVYGLYTKRTTTKETSQ</sequence>
<comment type="caution">
    <text evidence="3">The sequence shown here is derived from an EMBL/GenBank/DDBJ whole genome shotgun (WGS) entry which is preliminary data.</text>
</comment>
<evidence type="ECO:0000313" key="3">
    <source>
        <dbReference type="EMBL" id="KFH45832.1"/>
    </source>
</evidence>
<dbReference type="InterPro" id="IPR001357">
    <property type="entry name" value="BRCT_dom"/>
</dbReference>
<feature type="region of interest" description="Disordered" evidence="1">
    <location>
        <begin position="108"/>
        <end position="142"/>
    </location>
</feature>
<evidence type="ECO:0000259" key="2">
    <source>
        <dbReference type="PROSITE" id="PS50172"/>
    </source>
</evidence>
<proteinExistence type="predicted"/>
<feature type="region of interest" description="Disordered" evidence="1">
    <location>
        <begin position="1"/>
        <end position="74"/>
    </location>
</feature>
<dbReference type="AlphaFoldDB" id="A0A086T900"/>
<dbReference type="HOGENOM" id="CLU_054245_0_0_1"/>